<dbReference type="InterPro" id="IPR025110">
    <property type="entry name" value="AMP-bd_C"/>
</dbReference>
<dbReference type="AlphaFoldDB" id="W0SGV4"/>
<sequence length="511" mass="55538">MELSSLLSHHARYRPHATAVVFGQQRLDYRDFNARVDRVAHLLLGLGVKKTGRVATLLPNTLELLETYWACARIGAVAVPLSPLLTGVGLSSLINDAGAVCLVTQNSLLPVVEAVLPRLSTLAPPRILLIDGDQPPWGSYAALAAAAPEDEPPAAGVTGDDLINIMYTSGTTGLPKGIMHSHRVRAMYALLLGAAWRMTPESVVLHSGAIVFNGAFVTLMPAFHLGATYILLRQFDAAEMLATIAREKVTHIMVVPAQIIALLDSPDFDPAKLASLQMILSLGAPLPQPRKDQLNQLLPGRFHELYGLTEGFLTILDRTDAVKKAGSVGCPPPFSEVRIVDEQGRDLPPGQAGEIVGRGPFVMQGYWGKPQLTAEALRDGWIFSGDIGYLDDEGYLYLVDRKKDMIDSGGVKVYPRDIEEIAARHPAIAEVAVFGIPHETWGETPVAAVVLRVGAGATADELRDWINERVAARYQRVQTVIIKPEFPRNAAGKTLKRDMREPYWAGRASRI</sequence>
<gene>
    <name evidence="3" type="ORF">SUTH_02473</name>
</gene>
<dbReference type="OrthoDB" id="9766486at2"/>
<dbReference type="InterPro" id="IPR020845">
    <property type="entry name" value="AMP-binding_CS"/>
</dbReference>
<feature type="domain" description="AMP-binding enzyme C-terminal" evidence="2">
    <location>
        <begin position="418"/>
        <end position="493"/>
    </location>
</feature>
<dbReference type="HOGENOM" id="CLU_000022_59_7_4"/>
<dbReference type="PROSITE" id="PS00455">
    <property type="entry name" value="AMP_BINDING"/>
    <property type="match status" value="1"/>
</dbReference>
<proteinExistence type="predicted"/>
<dbReference type="STRING" id="1223802.SUTH_02473"/>
<dbReference type="SUPFAM" id="SSF56801">
    <property type="entry name" value="Acetyl-CoA synthetase-like"/>
    <property type="match status" value="1"/>
</dbReference>
<dbReference type="EMBL" id="AP012547">
    <property type="protein sequence ID" value="BAO30256.1"/>
    <property type="molecule type" value="Genomic_DNA"/>
</dbReference>
<name>W0SGV4_9PROT</name>
<accession>W0SGV4</accession>
<dbReference type="InterPro" id="IPR045851">
    <property type="entry name" value="AMP-bd_C_sf"/>
</dbReference>
<dbReference type="PANTHER" id="PTHR43767:SF1">
    <property type="entry name" value="NONRIBOSOMAL PEPTIDE SYNTHASE PES1 (EUROFUNG)-RELATED"/>
    <property type="match status" value="1"/>
</dbReference>
<keyword evidence="4" id="KW-1185">Reference proteome</keyword>
<keyword evidence="3" id="KW-0436">Ligase</keyword>
<dbReference type="InterPro" id="IPR050237">
    <property type="entry name" value="ATP-dep_AMP-bd_enzyme"/>
</dbReference>
<feature type="domain" description="AMP-dependent synthetase/ligase" evidence="1">
    <location>
        <begin position="8"/>
        <end position="367"/>
    </location>
</feature>
<reference evidence="3 4" key="1">
    <citation type="journal article" date="2014" name="Syst. Appl. Microbiol.">
        <title>Complete genomes of freshwater sulfur oxidizers Sulfuricella denitrificans skB26 and Sulfuritalea hydrogenivorans sk43H: genetic insights into the sulfur oxidation pathway of betaproteobacteria.</title>
        <authorList>
            <person name="Watanabe T."/>
            <person name="Kojima H."/>
            <person name="Fukui M."/>
        </authorList>
    </citation>
    <scope>NUCLEOTIDE SEQUENCE [LARGE SCALE GENOMIC DNA]</scope>
    <source>
        <strain evidence="3">DSM22779</strain>
    </source>
</reference>
<evidence type="ECO:0000313" key="4">
    <source>
        <dbReference type="Proteomes" id="UP000031637"/>
    </source>
</evidence>
<dbReference type="PANTHER" id="PTHR43767">
    <property type="entry name" value="LONG-CHAIN-FATTY-ACID--COA LIGASE"/>
    <property type="match status" value="1"/>
</dbReference>
<evidence type="ECO:0000259" key="1">
    <source>
        <dbReference type="Pfam" id="PF00501"/>
    </source>
</evidence>
<evidence type="ECO:0000313" key="3">
    <source>
        <dbReference type="EMBL" id="BAO30256.1"/>
    </source>
</evidence>
<evidence type="ECO:0000259" key="2">
    <source>
        <dbReference type="Pfam" id="PF13193"/>
    </source>
</evidence>
<dbReference type="KEGG" id="shd:SUTH_02473"/>
<dbReference type="Pfam" id="PF13193">
    <property type="entry name" value="AMP-binding_C"/>
    <property type="match status" value="1"/>
</dbReference>
<protein>
    <submittedName>
        <fullName evidence="3">AMP-dependent synthetase and ligase</fullName>
    </submittedName>
</protein>
<dbReference type="GO" id="GO:0016878">
    <property type="term" value="F:acid-thiol ligase activity"/>
    <property type="evidence" value="ECO:0007669"/>
    <property type="project" value="UniProtKB-ARBA"/>
</dbReference>
<dbReference type="Pfam" id="PF00501">
    <property type="entry name" value="AMP-binding"/>
    <property type="match status" value="1"/>
</dbReference>
<dbReference type="Gene3D" id="3.40.50.12780">
    <property type="entry name" value="N-terminal domain of ligase-like"/>
    <property type="match status" value="1"/>
</dbReference>
<dbReference type="Gene3D" id="3.30.300.30">
    <property type="match status" value="1"/>
</dbReference>
<dbReference type="InterPro" id="IPR000873">
    <property type="entry name" value="AMP-dep_synth/lig_dom"/>
</dbReference>
<organism evidence="3 4">
    <name type="scientific">Sulfuritalea hydrogenivorans sk43H</name>
    <dbReference type="NCBI Taxonomy" id="1223802"/>
    <lineage>
        <taxon>Bacteria</taxon>
        <taxon>Pseudomonadati</taxon>
        <taxon>Pseudomonadota</taxon>
        <taxon>Betaproteobacteria</taxon>
        <taxon>Nitrosomonadales</taxon>
        <taxon>Sterolibacteriaceae</taxon>
        <taxon>Sulfuritalea</taxon>
    </lineage>
</organism>
<dbReference type="InterPro" id="IPR042099">
    <property type="entry name" value="ANL_N_sf"/>
</dbReference>
<dbReference type="RefSeq" id="WP_041099611.1">
    <property type="nucleotide sequence ID" value="NZ_AP012547.1"/>
</dbReference>
<dbReference type="Proteomes" id="UP000031637">
    <property type="component" value="Chromosome"/>
</dbReference>